<sequence>MDHFGIGQAMKGMARCYFQASRGTGRTTSLLESLKDGDRVCCASSKEADRLTRMFRERNVGAEAIAVDPNTPQRIFERGTPEGRTIFDESWVEQYYLRALEAAAKDIDHLQREASGYGAAHIETRLAAREAGKWFL</sequence>
<gene>
    <name evidence="1" type="ORF">SAMN05216197_12464</name>
</gene>
<dbReference type="OrthoDB" id="7567788at2"/>
<accession>A0A1I0GZC3</accession>
<evidence type="ECO:0000313" key="1">
    <source>
        <dbReference type="EMBL" id="SET76632.1"/>
    </source>
</evidence>
<dbReference type="Proteomes" id="UP000182332">
    <property type="component" value="Unassembled WGS sequence"/>
</dbReference>
<dbReference type="EMBL" id="FOHW01000024">
    <property type="protein sequence ID" value="SET76632.1"/>
    <property type="molecule type" value="Genomic_DNA"/>
</dbReference>
<name>A0A1I0GZC3_9PSED</name>
<organism evidence="1 2">
    <name type="scientific">Pseudomonas graminis</name>
    <dbReference type="NCBI Taxonomy" id="158627"/>
    <lineage>
        <taxon>Bacteria</taxon>
        <taxon>Pseudomonadati</taxon>
        <taxon>Pseudomonadota</taxon>
        <taxon>Gammaproteobacteria</taxon>
        <taxon>Pseudomonadales</taxon>
        <taxon>Pseudomonadaceae</taxon>
        <taxon>Pseudomonas</taxon>
    </lineage>
</organism>
<proteinExistence type="predicted"/>
<evidence type="ECO:0000313" key="2">
    <source>
        <dbReference type="Proteomes" id="UP000182332"/>
    </source>
</evidence>
<dbReference type="AlphaFoldDB" id="A0A1I0GZC3"/>
<protein>
    <submittedName>
        <fullName evidence="1">Uncharacterized protein</fullName>
    </submittedName>
</protein>
<dbReference type="RefSeq" id="WP_074891311.1">
    <property type="nucleotide sequence ID" value="NZ_FOHW01000024.1"/>
</dbReference>
<reference evidence="1 2" key="1">
    <citation type="submission" date="2016-10" db="EMBL/GenBank/DDBJ databases">
        <authorList>
            <person name="de Groot N.N."/>
        </authorList>
    </citation>
    <scope>NUCLEOTIDE SEQUENCE [LARGE SCALE GENOMIC DNA]</scope>
    <source>
        <strain evidence="1 2">DSM 11363</strain>
    </source>
</reference>